<feature type="chain" id="PRO_5045127323" description="Fatty acyl-CoA reductase" evidence="5">
    <location>
        <begin position="26"/>
        <end position="508"/>
    </location>
</feature>
<dbReference type="Pfam" id="PF07993">
    <property type="entry name" value="NAD_binding_4"/>
    <property type="match status" value="1"/>
</dbReference>
<dbReference type="CDD" id="cd09071">
    <property type="entry name" value="FAR_C"/>
    <property type="match status" value="1"/>
</dbReference>
<reference evidence="8" key="1">
    <citation type="journal article" date="2023" name="Plant Biotechnol. J.">
        <title>Chromosome-level wild Hevea brasiliensis genome provides new tools for genomic-assisted breeding and valuable loci to elevate rubber yield.</title>
        <authorList>
            <person name="Cheng H."/>
            <person name="Song X."/>
            <person name="Hu Y."/>
            <person name="Wu T."/>
            <person name="Yang Q."/>
            <person name="An Z."/>
            <person name="Feng S."/>
            <person name="Deng Z."/>
            <person name="Wu W."/>
            <person name="Zeng X."/>
            <person name="Tu M."/>
            <person name="Wang X."/>
            <person name="Huang H."/>
        </authorList>
    </citation>
    <scope>NUCLEOTIDE SEQUENCE</scope>
    <source>
        <strain evidence="8">MT/VB/25A 57/8</strain>
    </source>
</reference>
<keyword evidence="9" id="KW-1185">Reference proteome</keyword>
<keyword evidence="4" id="KW-0560">Oxidoreductase</keyword>
<evidence type="ECO:0000256" key="5">
    <source>
        <dbReference type="SAM" id="SignalP"/>
    </source>
</evidence>
<dbReference type="InterPro" id="IPR026055">
    <property type="entry name" value="FAR"/>
</dbReference>
<name>A0ABQ9NCX9_HEVBR</name>
<feature type="signal peptide" evidence="5">
    <location>
        <begin position="1"/>
        <end position="25"/>
    </location>
</feature>
<keyword evidence="4" id="KW-0521">NADP</keyword>
<dbReference type="PANTHER" id="PTHR11011">
    <property type="entry name" value="MALE STERILITY PROTEIN 2-RELATED"/>
    <property type="match status" value="1"/>
</dbReference>
<evidence type="ECO:0000256" key="2">
    <source>
        <dbReference type="ARBA" id="ARBA00022516"/>
    </source>
</evidence>
<dbReference type="InterPro" id="IPR013120">
    <property type="entry name" value="FAR_NAD-bd"/>
</dbReference>
<gene>
    <name evidence="8" type="ORF">P3X46_000064</name>
</gene>
<accession>A0ABQ9NCX9</accession>
<keyword evidence="5" id="KW-0732">Signal</keyword>
<evidence type="ECO:0000259" key="7">
    <source>
        <dbReference type="Pfam" id="PF07993"/>
    </source>
</evidence>
<dbReference type="EMBL" id="JARPOI010000001">
    <property type="protein sequence ID" value="KAJ9188694.1"/>
    <property type="molecule type" value="Genomic_DNA"/>
</dbReference>
<dbReference type="Pfam" id="PF03015">
    <property type="entry name" value="Sterile"/>
    <property type="match status" value="1"/>
</dbReference>
<dbReference type="PANTHER" id="PTHR11011:SF99">
    <property type="entry name" value="FATTY ACYL-COA REDUCTASE 3"/>
    <property type="match status" value="1"/>
</dbReference>
<sequence length="508" mass="57868">MKKTQSLYLSLVLCFLAMEFGSILQFLENKNLFVTGVTGFLSKIFVEKILRVQPNVKKLYLLLRASDATSANHRFHNEVIRKDLYRVAKEKLGANFDAIISKKINIISGDICYEDLGIKDSSLREEMKNELDIVLNFAATTRFDERYDIAFGTNTIGAKNVMCFAKLCLKLKLFVHISTAYVCGESSGLIPENPYRLGETLNGVSGLDIEEEKKLIDTKLDELKAERATETEIKHAMKDMGIKRARRYGWPNTYVFTKAMGEMLVGHLKENLPLVIIRPSMITSTYKEPFPGWIEGARTIDALTLSYGKGRLTFFVAGPALIIDVIPGDMVVNAIIVAMVAHANQPCDEVIYHVGSSVRNPIRCSSFKDYLIRHFTKKPWINQNGKPVKVVSKPTMLNCVSNFQRFIRIRYLPLLKGLKLANIISCQSFQGTYSNLSRRIKLVKRLVELYQPYLFFHGIFDDFNLDKLRTAAEENGIETDIFLMDPKLIDWDDYFLNTHIPGMVKYVF</sequence>
<keyword evidence="2 4" id="KW-0444">Lipid biosynthesis</keyword>
<evidence type="ECO:0000313" key="9">
    <source>
        <dbReference type="Proteomes" id="UP001174677"/>
    </source>
</evidence>
<dbReference type="SUPFAM" id="SSF51735">
    <property type="entry name" value="NAD(P)-binding Rossmann-fold domains"/>
    <property type="match status" value="1"/>
</dbReference>
<evidence type="ECO:0000256" key="3">
    <source>
        <dbReference type="ARBA" id="ARBA00023098"/>
    </source>
</evidence>
<organism evidence="8 9">
    <name type="scientific">Hevea brasiliensis</name>
    <name type="common">Para rubber tree</name>
    <name type="synonym">Siphonia brasiliensis</name>
    <dbReference type="NCBI Taxonomy" id="3981"/>
    <lineage>
        <taxon>Eukaryota</taxon>
        <taxon>Viridiplantae</taxon>
        <taxon>Streptophyta</taxon>
        <taxon>Embryophyta</taxon>
        <taxon>Tracheophyta</taxon>
        <taxon>Spermatophyta</taxon>
        <taxon>Magnoliopsida</taxon>
        <taxon>eudicotyledons</taxon>
        <taxon>Gunneridae</taxon>
        <taxon>Pentapetalae</taxon>
        <taxon>rosids</taxon>
        <taxon>fabids</taxon>
        <taxon>Malpighiales</taxon>
        <taxon>Euphorbiaceae</taxon>
        <taxon>Crotonoideae</taxon>
        <taxon>Micrandreae</taxon>
        <taxon>Hevea</taxon>
    </lineage>
</organism>
<feature type="domain" description="Fatty acyl-CoA reductase C-terminal" evidence="6">
    <location>
        <begin position="418"/>
        <end position="508"/>
    </location>
</feature>
<dbReference type="InterPro" id="IPR033640">
    <property type="entry name" value="FAR_C"/>
</dbReference>
<dbReference type="Proteomes" id="UP001174677">
    <property type="component" value="Chromosome 1"/>
</dbReference>
<protein>
    <recommendedName>
        <fullName evidence="4">Fatty acyl-CoA reductase</fullName>
        <ecNumber evidence="4">1.2.1.84</ecNumber>
    </recommendedName>
</protein>
<keyword evidence="3 4" id="KW-0443">Lipid metabolism</keyword>
<evidence type="ECO:0000256" key="1">
    <source>
        <dbReference type="ARBA" id="ARBA00005928"/>
    </source>
</evidence>
<dbReference type="Gene3D" id="3.40.50.720">
    <property type="entry name" value="NAD(P)-binding Rossmann-like Domain"/>
    <property type="match status" value="1"/>
</dbReference>
<evidence type="ECO:0000313" key="8">
    <source>
        <dbReference type="EMBL" id="KAJ9188694.1"/>
    </source>
</evidence>
<proteinExistence type="inferred from homology"/>
<comment type="function">
    <text evidence="4">Catalyzes the reduction of fatty acyl-CoA to fatty alcohols.</text>
</comment>
<feature type="domain" description="Thioester reductase (TE)" evidence="7">
    <location>
        <begin position="34"/>
        <end position="335"/>
    </location>
</feature>
<dbReference type="EC" id="1.2.1.84" evidence="4"/>
<dbReference type="CDD" id="cd05236">
    <property type="entry name" value="FAR-N_SDR_e"/>
    <property type="match status" value="1"/>
</dbReference>
<evidence type="ECO:0000256" key="4">
    <source>
        <dbReference type="RuleBase" id="RU363097"/>
    </source>
</evidence>
<comment type="catalytic activity">
    <reaction evidence="4">
        <text>a long-chain fatty acyl-CoA + 2 NADPH + 2 H(+) = a long-chain primary fatty alcohol + 2 NADP(+) + CoA</text>
        <dbReference type="Rhea" id="RHEA:52716"/>
        <dbReference type="ChEBI" id="CHEBI:15378"/>
        <dbReference type="ChEBI" id="CHEBI:57287"/>
        <dbReference type="ChEBI" id="CHEBI:57783"/>
        <dbReference type="ChEBI" id="CHEBI:58349"/>
        <dbReference type="ChEBI" id="CHEBI:77396"/>
        <dbReference type="ChEBI" id="CHEBI:83139"/>
        <dbReference type="EC" id="1.2.1.84"/>
    </reaction>
</comment>
<comment type="similarity">
    <text evidence="1 4">Belongs to the fatty acyl-CoA reductase family.</text>
</comment>
<evidence type="ECO:0000259" key="6">
    <source>
        <dbReference type="Pfam" id="PF03015"/>
    </source>
</evidence>
<dbReference type="InterPro" id="IPR036291">
    <property type="entry name" value="NAD(P)-bd_dom_sf"/>
</dbReference>
<comment type="caution">
    <text evidence="8">The sequence shown here is derived from an EMBL/GenBank/DDBJ whole genome shotgun (WGS) entry which is preliminary data.</text>
</comment>